<evidence type="ECO:0000256" key="2">
    <source>
        <dbReference type="SAM" id="Phobius"/>
    </source>
</evidence>
<protein>
    <submittedName>
        <fullName evidence="5">(thale cress) hypothetical protein</fullName>
    </submittedName>
</protein>
<feature type="transmembrane region" description="Helical" evidence="2">
    <location>
        <begin position="45"/>
        <end position="68"/>
    </location>
</feature>
<proteinExistence type="predicted"/>
<feature type="domain" description="SUZ" evidence="4">
    <location>
        <begin position="125"/>
        <end position="196"/>
    </location>
</feature>
<dbReference type="PROSITE" id="PS51673">
    <property type="entry name" value="SUZ"/>
    <property type="match status" value="1"/>
</dbReference>
<dbReference type="Proteomes" id="UP000516314">
    <property type="component" value="Chromosome 3"/>
</dbReference>
<name>A0A7G2EVL2_ARATH</name>
<dbReference type="InterPro" id="IPR024771">
    <property type="entry name" value="SUZ"/>
</dbReference>
<dbReference type="Gene3D" id="3.30.1370.50">
    <property type="entry name" value="R3H-like domain"/>
    <property type="match status" value="1"/>
</dbReference>
<dbReference type="InterPro" id="IPR036867">
    <property type="entry name" value="R3H_dom_sf"/>
</dbReference>
<dbReference type="InterPro" id="IPR001374">
    <property type="entry name" value="R3H_dom"/>
</dbReference>
<dbReference type="AlphaFoldDB" id="A0A7G2EVL2"/>
<dbReference type="SMART" id="SM00393">
    <property type="entry name" value="R3H"/>
    <property type="match status" value="1"/>
</dbReference>
<dbReference type="Pfam" id="PF12752">
    <property type="entry name" value="SUZ"/>
    <property type="match status" value="1"/>
</dbReference>
<gene>
    <name evidence="5" type="ORF">AT9943_LOCUS13810</name>
</gene>
<keyword evidence="1" id="KW-0597">Phosphoprotein</keyword>
<sequence length="370" mass="41904">MDVVLPETAVGVGGSVIGDNGFNVDPFLVEALHNSRHRLTRTGSLLRFAIMLMPMLNLALFSALVNVIKDNPEQQQFEFQHFPTSYLRLAAHRVANHYGLATAVQESGADGNENRILVTKTTESKFPAVRLSEIPVAKQSENGKFESMKVSIKTRPSKGSGYGADDLEKKRGPLRSVEERKEEYDKARERIFSGLTGLSCDDSSSETQVYERNASLSRDDKQVSKNAYVEVKKNLSLRESGPTSRVAIFRDREKDRFDPDYDRRHQRYIRSLPVNQNFNLPPFNIQQIPTPYYEMGFTGYNQIPSPPAPLGFGPHPSSIMSPYGTTMDAMYMHWPNAAMMYAHPYEQFRNGSLQAQFVQQPLSFDYMQNR</sequence>
<dbReference type="EMBL" id="LR881468">
    <property type="protein sequence ID" value="CAD5326014.1"/>
    <property type="molecule type" value="Genomic_DNA"/>
</dbReference>
<keyword evidence="2" id="KW-0472">Membrane</keyword>
<dbReference type="PANTHER" id="PTHR15672">
    <property type="entry name" value="CAMP-REGULATED PHOSPHOPROTEIN 21 RELATED R3H DOMAIN CONTAINING PROTEIN"/>
    <property type="match status" value="1"/>
</dbReference>
<dbReference type="SUPFAM" id="SSF82708">
    <property type="entry name" value="R3H domain"/>
    <property type="match status" value="1"/>
</dbReference>
<evidence type="ECO:0000259" key="4">
    <source>
        <dbReference type="PROSITE" id="PS51673"/>
    </source>
</evidence>
<evidence type="ECO:0000313" key="6">
    <source>
        <dbReference type="Proteomes" id="UP000516314"/>
    </source>
</evidence>
<dbReference type="InterPro" id="IPR051937">
    <property type="entry name" value="R3H_domain_containing"/>
</dbReference>
<organism evidence="5 6">
    <name type="scientific">Arabidopsis thaliana</name>
    <name type="common">Mouse-ear cress</name>
    <dbReference type="NCBI Taxonomy" id="3702"/>
    <lineage>
        <taxon>Eukaryota</taxon>
        <taxon>Viridiplantae</taxon>
        <taxon>Streptophyta</taxon>
        <taxon>Embryophyta</taxon>
        <taxon>Tracheophyta</taxon>
        <taxon>Spermatophyta</taxon>
        <taxon>Magnoliopsida</taxon>
        <taxon>eudicotyledons</taxon>
        <taxon>Gunneridae</taxon>
        <taxon>Pentapetalae</taxon>
        <taxon>rosids</taxon>
        <taxon>malvids</taxon>
        <taxon>Brassicales</taxon>
        <taxon>Brassicaceae</taxon>
        <taxon>Camelineae</taxon>
        <taxon>Arabidopsis</taxon>
    </lineage>
</organism>
<evidence type="ECO:0000256" key="1">
    <source>
        <dbReference type="ARBA" id="ARBA00022553"/>
    </source>
</evidence>
<dbReference type="PROSITE" id="PS51061">
    <property type="entry name" value="R3H"/>
    <property type="match status" value="1"/>
</dbReference>
<reference evidence="5 6" key="1">
    <citation type="submission" date="2020-09" db="EMBL/GenBank/DDBJ databases">
        <authorList>
            <person name="Ashkenazy H."/>
        </authorList>
    </citation>
    <scope>NUCLEOTIDE SEQUENCE [LARGE SCALE GENOMIC DNA]</scope>
    <source>
        <strain evidence="6">cv. Cdm-0</strain>
    </source>
</reference>
<dbReference type="GO" id="GO:0003676">
    <property type="term" value="F:nucleic acid binding"/>
    <property type="evidence" value="ECO:0007669"/>
    <property type="project" value="UniProtKB-UniRule"/>
</dbReference>
<feature type="domain" description="R3H" evidence="3">
    <location>
        <begin position="54"/>
        <end position="122"/>
    </location>
</feature>
<keyword evidence="2" id="KW-1133">Transmembrane helix</keyword>
<keyword evidence="2" id="KW-0812">Transmembrane</keyword>
<evidence type="ECO:0000313" key="5">
    <source>
        <dbReference type="EMBL" id="CAD5326014.1"/>
    </source>
</evidence>
<dbReference type="CDD" id="cd02642">
    <property type="entry name" value="R3H_encore_like"/>
    <property type="match status" value="1"/>
</dbReference>
<dbReference type="PANTHER" id="PTHR15672:SF29">
    <property type="entry name" value="EXPRESSED PROTEIN"/>
    <property type="match status" value="1"/>
</dbReference>
<accession>A0A7G2EVL2</accession>
<evidence type="ECO:0000259" key="3">
    <source>
        <dbReference type="PROSITE" id="PS51061"/>
    </source>
</evidence>